<evidence type="ECO:0000313" key="2">
    <source>
        <dbReference type="Proteomes" id="UP000693946"/>
    </source>
</evidence>
<evidence type="ECO:0000313" key="1">
    <source>
        <dbReference type="EMBL" id="KAG7499768.1"/>
    </source>
</evidence>
<accession>A0AAV6R555</accession>
<keyword evidence="2" id="KW-1185">Reference proteome</keyword>
<organism evidence="1 2">
    <name type="scientific">Solea senegalensis</name>
    <name type="common">Senegalese sole</name>
    <dbReference type="NCBI Taxonomy" id="28829"/>
    <lineage>
        <taxon>Eukaryota</taxon>
        <taxon>Metazoa</taxon>
        <taxon>Chordata</taxon>
        <taxon>Craniata</taxon>
        <taxon>Vertebrata</taxon>
        <taxon>Euteleostomi</taxon>
        <taxon>Actinopterygii</taxon>
        <taxon>Neopterygii</taxon>
        <taxon>Teleostei</taxon>
        <taxon>Neoteleostei</taxon>
        <taxon>Acanthomorphata</taxon>
        <taxon>Carangaria</taxon>
        <taxon>Pleuronectiformes</taxon>
        <taxon>Pleuronectoidei</taxon>
        <taxon>Soleidae</taxon>
        <taxon>Solea</taxon>
    </lineage>
</organism>
<name>A0AAV6R555_SOLSE</name>
<gene>
    <name evidence="1" type="ORF">JOB18_048593</name>
</gene>
<proteinExistence type="predicted"/>
<dbReference type="AlphaFoldDB" id="A0AAV6R555"/>
<dbReference type="EMBL" id="JAGKHQ010000014">
    <property type="protein sequence ID" value="KAG7499768.1"/>
    <property type="molecule type" value="Genomic_DNA"/>
</dbReference>
<sequence length="150" mass="17201">MPPIGSLSLELAFIKKQNLSQYLKSELEGRSPPASRCTQYVFTESPRTSDAMMTSSSSVCARVLLHQQLYRTCFHSRETKHMRVEVVELETVPRSLNTKTLITHLYLRVQIAISISHCSSCRFVCREVPKHPQHPFLHVKNKLFPAFMVV</sequence>
<reference evidence="1 2" key="1">
    <citation type="journal article" date="2021" name="Sci. Rep.">
        <title>Chromosome anchoring in Senegalese sole (Solea senegalensis) reveals sex-associated markers and genome rearrangements in flatfish.</title>
        <authorList>
            <person name="Guerrero-Cozar I."/>
            <person name="Gomez-Garrido J."/>
            <person name="Berbel C."/>
            <person name="Martinez-Blanch J.F."/>
            <person name="Alioto T."/>
            <person name="Claros M.G."/>
            <person name="Gagnaire P.A."/>
            <person name="Manchado M."/>
        </authorList>
    </citation>
    <scope>NUCLEOTIDE SEQUENCE [LARGE SCALE GENOMIC DNA]</scope>
    <source>
        <strain evidence="1">Sse05_10M</strain>
    </source>
</reference>
<comment type="caution">
    <text evidence="1">The sequence shown here is derived from an EMBL/GenBank/DDBJ whole genome shotgun (WGS) entry which is preliminary data.</text>
</comment>
<protein>
    <submittedName>
        <fullName evidence="1">Uncharacterized protein</fullName>
    </submittedName>
</protein>
<dbReference type="Proteomes" id="UP000693946">
    <property type="component" value="Linkage Group LG21"/>
</dbReference>